<proteinExistence type="predicted"/>
<name>M0KSU2_9EURY</name>
<accession>M0KSU2</accession>
<keyword evidence="3" id="KW-1185">Reference proteome</keyword>
<sequence length="69" mass="7823">MGPYKSYPPYDPPQQGAAEAATQRPTLDDIDGRLQRGELDLDADEALALLVQLKRARFRDLKFYQPLDC</sequence>
<feature type="region of interest" description="Disordered" evidence="1">
    <location>
        <begin position="1"/>
        <end position="26"/>
    </location>
</feature>
<dbReference type="Proteomes" id="UP000011687">
    <property type="component" value="Unassembled WGS sequence"/>
</dbReference>
<evidence type="ECO:0000313" key="2">
    <source>
        <dbReference type="EMBL" id="EMA23973.1"/>
    </source>
</evidence>
<organism evidence="2 3">
    <name type="scientific">Haloarcula marismortui ATCC 33799</name>
    <dbReference type="NCBI Taxonomy" id="662475"/>
    <lineage>
        <taxon>Archaea</taxon>
        <taxon>Methanobacteriati</taxon>
        <taxon>Methanobacteriota</taxon>
        <taxon>Stenosarchaea group</taxon>
        <taxon>Halobacteria</taxon>
        <taxon>Halobacteriales</taxon>
        <taxon>Haloarculaceae</taxon>
        <taxon>Haloarcula</taxon>
    </lineage>
</organism>
<reference evidence="2 3" key="1">
    <citation type="journal article" date="2014" name="PLoS Genet.">
        <title>Phylogenetically driven sequencing of extremely halophilic archaea reveals strategies for static and dynamic osmo-response.</title>
        <authorList>
            <person name="Becker E.A."/>
            <person name="Seitzer P.M."/>
            <person name="Tritt A."/>
            <person name="Larsen D."/>
            <person name="Krusor M."/>
            <person name="Yao A.I."/>
            <person name="Wu D."/>
            <person name="Madern D."/>
            <person name="Eisen J.A."/>
            <person name="Darling A.E."/>
            <person name="Facciotti M.T."/>
        </authorList>
    </citation>
    <scope>NUCLEOTIDE SEQUENCE [LARGE SCALE GENOMIC DNA]</scope>
    <source>
        <strain evidence="2 3">ATCC 33799</strain>
    </source>
</reference>
<dbReference type="EMBL" id="AOLS01000017">
    <property type="protein sequence ID" value="EMA23973.1"/>
    <property type="molecule type" value="Genomic_DNA"/>
</dbReference>
<evidence type="ECO:0000256" key="1">
    <source>
        <dbReference type="SAM" id="MobiDB-lite"/>
    </source>
</evidence>
<evidence type="ECO:0000313" key="3">
    <source>
        <dbReference type="Proteomes" id="UP000011687"/>
    </source>
</evidence>
<comment type="caution">
    <text evidence="2">The sequence shown here is derived from an EMBL/GenBank/DDBJ whole genome shotgun (WGS) entry which is preliminary data.</text>
</comment>
<gene>
    <name evidence="2" type="ORF">C435_03453</name>
</gene>
<dbReference type="AlphaFoldDB" id="M0KSU2"/>
<protein>
    <submittedName>
        <fullName evidence="2">Uncharacterized protein</fullName>
    </submittedName>
</protein>